<organism evidence="4 5">
    <name type="scientific">Solihabitans fulvus</name>
    <dbReference type="NCBI Taxonomy" id="1892852"/>
    <lineage>
        <taxon>Bacteria</taxon>
        <taxon>Bacillati</taxon>
        <taxon>Actinomycetota</taxon>
        <taxon>Actinomycetes</taxon>
        <taxon>Pseudonocardiales</taxon>
        <taxon>Pseudonocardiaceae</taxon>
        <taxon>Solihabitans</taxon>
    </lineage>
</organism>
<dbReference type="PROSITE" id="PS50893">
    <property type="entry name" value="ABC_TRANSPORTER_2"/>
    <property type="match status" value="1"/>
</dbReference>
<dbReference type="CDD" id="cd03230">
    <property type="entry name" value="ABC_DR_subfamily_A"/>
    <property type="match status" value="1"/>
</dbReference>
<keyword evidence="5" id="KW-1185">Reference proteome</keyword>
<dbReference type="SMART" id="SM00382">
    <property type="entry name" value="AAA"/>
    <property type="match status" value="1"/>
</dbReference>
<reference evidence="4 5" key="1">
    <citation type="submission" date="2019-09" db="EMBL/GenBank/DDBJ databases">
        <title>Goodfellowia gen. nov., a new genus of the Pseudonocardineae related to Actinoalloteichus, containing Goodfellowia coeruleoviolacea gen. nov., comb. nov. gen. nov., comb. nov.</title>
        <authorList>
            <person name="Labeda D."/>
        </authorList>
    </citation>
    <scope>NUCLEOTIDE SEQUENCE [LARGE SCALE GENOMIC DNA]</scope>
    <source>
        <strain evidence="4 5">AN110305</strain>
    </source>
</reference>
<evidence type="ECO:0000256" key="2">
    <source>
        <dbReference type="ARBA" id="ARBA00022840"/>
    </source>
</evidence>
<feature type="domain" description="ABC transporter" evidence="3">
    <location>
        <begin position="1"/>
        <end position="208"/>
    </location>
</feature>
<accession>A0A5B2WVX8</accession>
<proteinExistence type="predicted"/>
<evidence type="ECO:0000259" key="3">
    <source>
        <dbReference type="PROSITE" id="PS50893"/>
    </source>
</evidence>
<name>A0A5B2WVX8_9PSEU</name>
<dbReference type="SUPFAM" id="SSF52540">
    <property type="entry name" value="P-loop containing nucleoside triphosphate hydrolases"/>
    <property type="match status" value="1"/>
</dbReference>
<dbReference type="PANTHER" id="PTHR43158">
    <property type="entry name" value="SKFA PEPTIDE EXPORT ATP-BINDING PROTEIN SKFE"/>
    <property type="match status" value="1"/>
</dbReference>
<dbReference type="EMBL" id="VUOB01000053">
    <property type="protein sequence ID" value="KAA2256123.1"/>
    <property type="molecule type" value="Genomic_DNA"/>
</dbReference>
<sequence>MTSPRTWALRDCTFEVPAGRVVALVGANGAGKSTLLGILGGVLAASDGAAEVTGRTAIVTQERPLYRHFSVADTLRLGASLNREWDQERALRWLNRFEVPLRRACGRLSGGQRAQVAIAVALGSRPSVLLLDEPLTNLDPLARRDAVRQLLTDVADTGLTVVLSTHLVAELSGVADHLVLLSRGRLVVDGDVDDLLAAHVEWIGPRADAPPAPGEVVHAQHTDVQSTFLVRSLADAAPPPPGWLCRQVPLEDFVLAHLASGRNAVADKEKAA</sequence>
<gene>
    <name evidence="4" type="ORF">F0L68_27160</name>
</gene>
<dbReference type="OrthoDB" id="9804819at2"/>
<dbReference type="InterPro" id="IPR003439">
    <property type="entry name" value="ABC_transporter-like_ATP-bd"/>
</dbReference>
<evidence type="ECO:0000256" key="1">
    <source>
        <dbReference type="ARBA" id="ARBA00022741"/>
    </source>
</evidence>
<dbReference type="Gene3D" id="3.40.50.300">
    <property type="entry name" value="P-loop containing nucleotide triphosphate hydrolases"/>
    <property type="match status" value="1"/>
</dbReference>
<protein>
    <submittedName>
        <fullName evidence="4">ABC transporter ATP-binding protein</fullName>
    </submittedName>
</protein>
<dbReference type="GO" id="GO:0005524">
    <property type="term" value="F:ATP binding"/>
    <property type="evidence" value="ECO:0007669"/>
    <property type="project" value="UniProtKB-KW"/>
</dbReference>
<dbReference type="InterPro" id="IPR027417">
    <property type="entry name" value="P-loop_NTPase"/>
</dbReference>
<keyword evidence="1" id="KW-0547">Nucleotide-binding</keyword>
<keyword evidence="2 4" id="KW-0067">ATP-binding</keyword>
<dbReference type="AlphaFoldDB" id="A0A5B2WVX8"/>
<comment type="caution">
    <text evidence="4">The sequence shown here is derived from an EMBL/GenBank/DDBJ whole genome shotgun (WGS) entry which is preliminary data.</text>
</comment>
<evidence type="ECO:0000313" key="5">
    <source>
        <dbReference type="Proteomes" id="UP000323454"/>
    </source>
</evidence>
<dbReference type="RefSeq" id="WP_149852653.1">
    <property type="nucleotide sequence ID" value="NZ_VUOB01000053.1"/>
</dbReference>
<evidence type="ECO:0000313" key="4">
    <source>
        <dbReference type="EMBL" id="KAA2256123.1"/>
    </source>
</evidence>
<dbReference type="Pfam" id="PF00005">
    <property type="entry name" value="ABC_tran"/>
    <property type="match status" value="1"/>
</dbReference>
<reference evidence="4 5" key="2">
    <citation type="submission" date="2019-09" db="EMBL/GenBank/DDBJ databases">
        <authorList>
            <person name="Jin C."/>
        </authorList>
    </citation>
    <scope>NUCLEOTIDE SEQUENCE [LARGE SCALE GENOMIC DNA]</scope>
    <source>
        <strain evidence="4 5">AN110305</strain>
    </source>
</reference>
<dbReference type="PANTHER" id="PTHR43158:SF2">
    <property type="entry name" value="SKFA PEPTIDE EXPORT ATP-BINDING PROTEIN SKFE"/>
    <property type="match status" value="1"/>
</dbReference>
<dbReference type="InterPro" id="IPR003593">
    <property type="entry name" value="AAA+_ATPase"/>
</dbReference>
<dbReference type="GO" id="GO:0016887">
    <property type="term" value="F:ATP hydrolysis activity"/>
    <property type="evidence" value="ECO:0007669"/>
    <property type="project" value="InterPro"/>
</dbReference>
<dbReference type="Proteomes" id="UP000323454">
    <property type="component" value="Unassembled WGS sequence"/>
</dbReference>